<dbReference type="EMBL" id="JFKA01000008">
    <property type="protein sequence ID" value="OSQ36950.1"/>
    <property type="molecule type" value="Genomic_DNA"/>
</dbReference>
<dbReference type="PRINTS" id="PR00081">
    <property type="entry name" value="GDHRDH"/>
</dbReference>
<dbReference type="PANTHER" id="PTHR42760:SF133">
    <property type="entry name" value="3-OXOACYL-[ACYL-CARRIER-PROTEIN] REDUCTASE"/>
    <property type="match status" value="1"/>
</dbReference>
<comment type="similarity">
    <text evidence="1">Belongs to the short-chain dehydrogenases/reductases (SDR) family.</text>
</comment>
<accession>A0A1Y2KX66</accession>
<dbReference type="InterPro" id="IPR020904">
    <property type="entry name" value="Sc_DH/Rdtase_CS"/>
</dbReference>
<dbReference type="PANTHER" id="PTHR42760">
    <property type="entry name" value="SHORT-CHAIN DEHYDROGENASES/REDUCTASES FAMILY MEMBER"/>
    <property type="match status" value="1"/>
</dbReference>
<dbReference type="STRING" id="1293891.TMES_15905"/>
<dbReference type="GO" id="GO:0006633">
    <property type="term" value="P:fatty acid biosynthetic process"/>
    <property type="evidence" value="ECO:0007669"/>
    <property type="project" value="TreeGrafter"/>
</dbReference>
<dbReference type="Pfam" id="PF13561">
    <property type="entry name" value="adh_short_C2"/>
    <property type="match status" value="1"/>
</dbReference>
<evidence type="ECO:0000256" key="2">
    <source>
        <dbReference type="ARBA" id="ARBA00023002"/>
    </source>
</evidence>
<organism evidence="3 4">
    <name type="scientific">Thalassospira mesophila</name>
    <dbReference type="NCBI Taxonomy" id="1293891"/>
    <lineage>
        <taxon>Bacteria</taxon>
        <taxon>Pseudomonadati</taxon>
        <taxon>Pseudomonadota</taxon>
        <taxon>Alphaproteobacteria</taxon>
        <taxon>Rhodospirillales</taxon>
        <taxon>Thalassospiraceae</taxon>
        <taxon>Thalassospira</taxon>
    </lineage>
</organism>
<dbReference type="OrthoDB" id="9789398at2"/>
<evidence type="ECO:0000256" key="1">
    <source>
        <dbReference type="ARBA" id="ARBA00006484"/>
    </source>
</evidence>
<name>A0A1Y2KX66_9PROT</name>
<evidence type="ECO:0000313" key="3">
    <source>
        <dbReference type="EMBL" id="OSQ36950.1"/>
    </source>
</evidence>
<reference evidence="3 4" key="1">
    <citation type="submission" date="2014-03" db="EMBL/GenBank/DDBJ databases">
        <title>The draft genome sequence of Thalassospira mesophila JCM 18969.</title>
        <authorList>
            <person name="Lai Q."/>
            <person name="Shao Z."/>
        </authorList>
    </citation>
    <scope>NUCLEOTIDE SEQUENCE [LARGE SCALE GENOMIC DNA]</scope>
    <source>
        <strain evidence="3 4">JCM 18969</strain>
    </source>
</reference>
<dbReference type="PROSITE" id="PS00061">
    <property type="entry name" value="ADH_SHORT"/>
    <property type="match status" value="1"/>
</dbReference>
<dbReference type="CDD" id="cd05233">
    <property type="entry name" value="SDR_c"/>
    <property type="match status" value="1"/>
</dbReference>
<dbReference type="NCBIfam" id="NF004847">
    <property type="entry name" value="PRK06198.1"/>
    <property type="match status" value="1"/>
</dbReference>
<dbReference type="Gene3D" id="3.40.50.720">
    <property type="entry name" value="NAD(P)-binding Rossmann-like Domain"/>
    <property type="match status" value="1"/>
</dbReference>
<dbReference type="RefSeq" id="WP_085584341.1">
    <property type="nucleotide sequence ID" value="NZ_JFKA01000008.1"/>
</dbReference>
<dbReference type="SUPFAM" id="SSF51735">
    <property type="entry name" value="NAD(P)-binding Rossmann-fold domains"/>
    <property type="match status" value="1"/>
</dbReference>
<keyword evidence="4" id="KW-1185">Reference proteome</keyword>
<keyword evidence="2" id="KW-0560">Oxidoreductase</keyword>
<evidence type="ECO:0000313" key="4">
    <source>
        <dbReference type="Proteomes" id="UP000193391"/>
    </source>
</evidence>
<sequence>MKRHEQSCAVIIGGTQGLGFAVGKRLIAEGCTKMVIAGRNPQRGEEAAQNLAALNGADVAFVATDLANPDACIGLIDGAVKRMGRVNVLLNAGASTERGSLCDATPAQFDDMMAINARGPFFAMQAFANHAIAGDYAASCVNILSMSQYCGQSFLAPYAASKAALATLTKNAAQALRSKHLRFNGIACGWMDTPGEDAIQRRYHGAGDDWLAKAEAAQPFGKLVKPDEVAGLAAYLLTAESGVMTGAIIDYDQYVCGAYPE</sequence>
<dbReference type="GO" id="GO:0048038">
    <property type="term" value="F:quinone binding"/>
    <property type="evidence" value="ECO:0007669"/>
    <property type="project" value="TreeGrafter"/>
</dbReference>
<comment type="caution">
    <text evidence="3">The sequence shown here is derived from an EMBL/GenBank/DDBJ whole genome shotgun (WGS) entry which is preliminary data.</text>
</comment>
<dbReference type="InterPro" id="IPR002347">
    <property type="entry name" value="SDR_fam"/>
</dbReference>
<protein>
    <submittedName>
        <fullName evidence="3">Short-chain dehydrogenase</fullName>
    </submittedName>
</protein>
<dbReference type="InterPro" id="IPR036291">
    <property type="entry name" value="NAD(P)-bd_dom_sf"/>
</dbReference>
<proteinExistence type="inferred from homology"/>
<gene>
    <name evidence="3" type="ORF">TMES_15905</name>
</gene>
<dbReference type="Proteomes" id="UP000193391">
    <property type="component" value="Unassembled WGS sequence"/>
</dbReference>
<dbReference type="AlphaFoldDB" id="A0A1Y2KX66"/>
<dbReference type="GO" id="GO:0016616">
    <property type="term" value="F:oxidoreductase activity, acting on the CH-OH group of donors, NAD or NADP as acceptor"/>
    <property type="evidence" value="ECO:0007669"/>
    <property type="project" value="TreeGrafter"/>
</dbReference>